<dbReference type="PANTHER" id="PTHR43833">
    <property type="entry name" value="POTASSIUM CHANNEL PROTEIN 2-RELATED-RELATED"/>
    <property type="match status" value="1"/>
</dbReference>
<dbReference type="InterPro" id="IPR003148">
    <property type="entry name" value="RCK_N"/>
</dbReference>
<dbReference type="GO" id="GO:0006813">
    <property type="term" value="P:potassium ion transport"/>
    <property type="evidence" value="ECO:0007669"/>
    <property type="project" value="InterPro"/>
</dbReference>
<dbReference type="SUPFAM" id="SSF116726">
    <property type="entry name" value="TrkA C-terminal domain-like"/>
    <property type="match status" value="1"/>
</dbReference>
<feature type="transmembrane region" description="Helical" evidence="2">
    <location>
        <begin position="45"/>
        <end position="64"/>
    </location>
</feature>
<dbReference type="SUPFAM" id="SSF51735">
    <property type="entry name" value="NAD(P)-binding Rossmann-fold domains"/>
    <property type="match status" value="2"/>
</dbReference>
<dbReference type="InterPro" id="IPR036291">
    <property type="entry name" value="NAD(P)-bd_dom_sf"/>
</dbReference>
<proteinExistence type="predicted"/>
<dbReference type="Proteomes" id="UP000260351">
    <property type="component" value="Unassembled WGS sequence"/>
</dbReference>
<keyword evidence="2" id="KW-0812">Transmembrane</keyword>
<organism evidence="5 6">
    <name type="scientific">Wenzhouxiangella sediminis</name>
    <dbReference type="NCBI Taxonomy" id="1792836"/>
    <lineage>
        <taxon>Bacteria</taxon>
        <taxon>Pseudomonadati</taxon>
        <taxon>Pseudomonadota</taxon>
        <taxon>Gammaproteobacteria</taxon>
        <taxon>Chromatiales</taxon>
        <taxon>Wenzhouxiangellaceae</taxon>
        <taxon>Wenzhouxiangella</taxon>
    </lineage>
</organism>
<dbReference type="EMBL" id="QUZK01000012">
    <property type="protein sequence ID" value="RFF32285.1"/>
    <property type="molecule type" value="Genomic_DNA"/>
</dbReference>
<protein>
    <submittedName>
        <fullName evidence="5">Potassium transporter TrkA</fullName>
    </submittedName>
</protein>
<dbReference type="InterPro" id="IPR050721">
    <property type="entry name" value="Trk_Ktr_HKT_K-transport"/>
</dbReference>
<feature type="transmembrane region" description="Helical" evidence="2">
    <location>
        <begin position="12"/>
        <end position="33"/>
    </location>
</feature>
<dbReference type="Gene3D" id="3.40.50.720">
    <property type="entry name" value="NAD(P)-binding Rossmann-like Domain"/>
    <property type="match status" value="2"/>
</dbReference>
<keyword evidence="2" id="KW-1133">Transmembrane helix</keyword>
<keyword evidence="6" id="KW-1185">Reference proteome</keyword>
<dbReference type="InterPro" id="IPR036721">
    <property type="entry name" value="RCK_C_sf"/>
</dbReference>
<dbReference type="GO" id="GO:0005886">
    <property type="term" value="C:plasma membrane"/>
    <property type="evidence" value="ECO:0007669"/>
    <property type="project" value="UniProtKB-SubCell"/>
</dbReference>
<feature type="transmembrane region" description="Helical" evidence="2">
    <location>
        <begin position="76"/>
        <end position="99"/>
    </location>
</feature>
<comment type="subcellular location">
    <subcellularLocation>
        <location evidence="1">Cell membrane</location>
        <topology evidence="1">Multi-pass membrane protein</topology>
    </subcellularLocation>
</comment>
<feature type="domain" description="RCK N-terminal" evidence="3">
    <location>
        <begin position="126"/>
        <end position="244"/>
    </location>
</feature>
<dbReference type="RefSeq" id="WP_116649467.1">
    <property type="nucleotide sequence ID" value="NZ_QUZK01000012.1"/>
</dbReference>
<dbReference type="PANTHER" id="PTHR43833:SF9">
    <property type="entry name" value="POTASSIUM CHANNEL PROTEIN YUGO-RELATED"/>
    <property type="match status" value="1"/>
</dbReference>
<comment type="caution">
    <text evidence="5">The sequence shown here is derived from an EMBL/GenBank/DDBJ whole genome shotgun (WGS) entry which is preliminary data.</text>
</comment>
<feature type="domain" description="RCK N-terminal" evidence="3">
    <location>
        <begin position="291"/>
        <end position="397"/>
    </location>
</feature>
<dbReference type="OrthoDB" id="9781411at2"/>
<evidence type="ECO:0000256" key="2">
    <source>
        <dbReference type="SAM" id="Phobius"/>
    </source>
</evidence>
<evidence type="ECO:0000313" key="5">
    <source>
        <dbReference type="EMBL" id="RFF32285.1"/>
    </source>
</evidence>
<dbReference type="Pfam" id="PF07885">
    <property type="entry name" value="Ion_trans_2"/>
    <property type="match status" value="1"/>
</dbReference>
<dbReference type="InterPro" id="IPR013099">
    <property type="entry name" value="K_chnl_dom"/>
</dbReference>
<evidence type="ECO:0000256" key="1">
    <source>
        <dbReference type="ARBA" id="ARBA00004651"/>
    </source>
</evidence>
<reference evidence="5 6" key="1">
    <citation type="submission" date="2018-08" db="EMBL/GenBank/DDBJ databases">
        <title>Wenzhouxiangella salilacus sp. nov., a novel bacterium isolated from a saline lake in Xinjiang Province, China.</title>
        <authorList>
            <person name="Han S."/>
        </authorList>
    </citation>
    <scope>NUCLEOTIDE SEQUENCE [LARGE SCALE GENOMIC DNA]</scope>
    <source>
        <strain evidence="5 6">XDB06</strain>
    </source>
</reference>
<dbReference type="SUPFAM" id="SSF81324">
    <property type="entry name" value="Voltage-gated potassium channels"/>
    <property type="match status" value="1"/>
</dbReference>
<feature type="domain" description="Potassium channel" evidence="4">
    <location>
        <begin position="18"/>
        <end position="97"/>
    </location>
</feature>
<dbReference type="Pfam" id="PF02254">
    <property type="entry name" value="TrkA_N"/>
    <property type="match status" value="2"/>
</dbReference>
<evidence type="ECO:0000313" key="6">
    <source>
        <dbReference type="Proteomes" id="UP000260351"/>
    </source>
</evidence>
<gene>
    <name evidence="5" type="ORF">DZC52_02115</name>
</gene>
<name>A0A3E1KD87_9GAMM</name>
<feature type="transmembrane region" description="Helical" evidence="2">
    <location>
        <begin position="119"/>
        <end position="139"/>
    </location>
</feature>
<dbReference type="Gene3D" id="1.10.287.70">
    <property type="match status" value="1"/>
</dbReference>
<evidence type="ECO:0000259" key="4">
    <source>
        <dbReference type="Pfam" id="PF07885"/>
    </source>
</evidence>
<accession>A0A3E1KD87</accession>
<sequence>MNTPLSLLFQRMRFPLIVLIGAYAVATVGYTLVPGYDENGQRWTMNFLDAFYVVSYTGSTIGFGEIPARFSEAQRLWTMVCIYLTVFAWLFAIGSLVGLVRDEAFHEALGRRRLQRTIAAIRSPFYLICGYGGAGGMLVDNLVQSGRRVVVVDRSEYAIRELQLRDYHVLVPGFRLDASVPDNLLKAGLQNRWCAGLLALTDSDETNLKIALAGRLLNQKVMVAARADSSATASNMASFETGFVIRPAEEFSRRVALAITRPQAYRLYERLSEAGARQKWDPETSLDGTWLICGQDDFGRSLAESLQSQGVSTRIIAEEGEDGDWPTGSVFGPSSEGHALERAGVAEVTGLVVAHASDAENLSTIMTALMINPDLLVIARENHLHNRQLFEEAGTHLTCSVSGIVASAVRPVLEATMVPAFVDKMLENDEDWNRDCLKRLRERIGDERVQFWSSRVSEKRTPPLAEAIEAGRTFTAGMLTLDPRNRSEKMDALVLMIIRDDRVMLLPDDDEPLAMGDRILFCGTPHSAELIWAVAVDPDVVHYLRTGQPRLARRPWWRRAVAH</sequence>
<evidence type="ECO:0000259" key="3">
    <source>
        <dbReference type="Pfam" id="PF02254"/>
    </source>
</evidence>
<keyword evidence="2" id="KW-0472">Membrane</keyword>
<dbReference type="AlphaFoldDB" id="A0A3E1KD87"/>